<dbReference type="EMBL" id="JACCCO010000001">
    <property type="protein sequence ID" value="NYF38648.1"/>
    <property type="molecule type" value="Genomic_DNA"/>
</dbReference>
<feature type="compositionally biased region" description="Low complexity" evidence="1">
    <location>
        <begin position="56"/>
        <end position="69"/>
    </location>
</feature>
<keyword evidence="2" id="KW-1133">Transmembrane helix</keyword>
<reference evidence="3 4" key="1">
    <citation type="submission" date="2020-07" db="EMBL/GenBank/DDBJ databases">
        <title>Sequencing the genomes of 1000 actinobacteria strains.</title>
        <authorList>
            <person name="Klenk H.-P."/>
        </authorList>
    </citation>
    <scope>NUCLEOTIDE SEQUENCE [LARGE SCALE GENOMIC DNA]</scope>
    <source>
        <strain evidence="3 4">DSM 45763</strain>
    </source>
</reference>
<keyword evidence="4" id="KW-1185">Reference proteome</keyword>
<name>A0A852USR2_9ACTN</name>
<accession>A0A852USR2</accession>
<feature type="compositionally biased region" description="Basic residues" evidence="1">
    <location>
        <begin position="1"/>
        <end position="13"/>
    </location>
</feature>
<feature type="transmembrane region" description="Helical" evidence="2">
    <location>
        <begin position="153"/>
        <end position="177"/>
    </location>
</feature>
<evidence type="ECO:0000256" key="2">
    <source>
        <dbReference type="SAM" id="Phobius"/>
    </source>
</evidence>
<keyword evidence="2" id="KW-0812">Transmembrane</keyword>
<evidence type="ECO:0000313" key="4">
    <source>
        <dbReference type="Proteomes" id="UP000576393"/>
    </source>
</evidence>
<feature type="compositionally biased region" description="Low complexity" evidence="1">
    <location>
        <begin position="93"/>
        <end position="102"/>
    </location>
</feature>
<dbReference type="Proteomes" id="UP000576393">
    <property type="component" value="Unassembled WGS sequence"/>
</dbReference>
<protein>
    <submittedName>
        <fullName evidence="3">Uncharacterized protein</fullName>
    </submittedName>
</protein>
<keyword evidence="2" id="KW-0472">Membrane</keyword>
<sequence>MTTPPGRKRRRGASRPAAPEAPGVPFPPGSAAPDTPFLDGPFPPGPAADDPFFREAYAGGAPAFPGTPARDASAVPPAADPRGAAEFAEETARSAGSTAGRGSRARGRSRPERSRSEKPRPEKPRSERSRPENRFDSGSRLEEWGLTPFQRRAVVAAAVLAGVVGTIVAVVLVVGSLGQDVVPERATTAALVTRPRPDVYKGWASPKLFTPIAQSKADPKPLTVKDVFAARTVKEGKVTLRLAATDLGAGCSGAAWGQLADRLAQSGCTQVARGLYTSADGRYVAMYALFNLRDAASADGLVQGMTTAYRGGWVKAPQSGKAVFPSGGYTEGSGYAMGHYAGLAWVGRADGAEPGPRDDFVTLTLAVRGAEKAVFRRVVAADPAS</sequence>
<dbReference type="AlphaFoldDB" id="A0A852USR2"/>
<feature type="region of interest" description="Disordered" evidence="1">
    <location>
        <begin position="1"/>
        <end position="138"/>
    </location>
</feature>
<comment type="caution">
    <text evidence="3">The sequence shown here is derived from an EMBL/GenBank/DDBJ whole genome shotgun (WGS) entry which is preliminary data.</text>
</comment>
<evidence type="ECO:0000313" key="3">
    <source>
        <dbReference type="EMBL" id="NYF38648.1"/>
    </source>
</evidence>
<gene>
    <name evidence="3" type="ORF">HDA43_000807</name>
</gene>
<dbReference type="RefSeq" id="WP_179818354.1">
    <property type="nucleotide sequence ID" value="NZ_JACCCO010000001.1"/>
</dbReference>
<proteinExistence type="predicted"/>
<organism evidence="3 4">
    <name type="scientific">Streptosporangium sandarakinum</name>
    <dbReference type="NCBI Taxonomy" id="1260955"/>
    <lineage>
        <taxon>Bacteria</taxon>
        <taxon>Bacillati</taxon>
        <taxon>Actinomycetota</taxon>
        <taxon>Actinomycetes</taxon>
        <taxon>Streptosporangiales</taxon>
        <taxon>Streptosporangiaceae</taxon>
        <taxon>Streptosporangium</taxon>
    </lineage>
</organism>
<evidence type="ECO:0000256" key="1">
    <source>
        <dbReference type="SAM" id="MobiDB-lite"/>
    </source>
</evidence>
<feature type="compositionally biased region" description="Basic and acidic residues" evidence="1">
    <location>
        <begin position="109"/>
        <end position="138"/>
    </location>
</feature>